<dbReference type="AlphaFoldDB" id="A0A382CTK3"/>
<dbReference type="GO" id="GO:0005886">
    <property type="term" value="C:plasma membrane"/>
    <property type="evidence" value="ECO:0007669"/>
    <property type="project" value="UniProtKB-SubCell"/>
</dbReference>
<evidence type="ECO:0000313" key="9">
    <source>
        <dbReference type="EMBL" id="SVB29415.1"/>
    </source>
</evidence>
<feature type="transmembrane region" description="Helical" evidence="8">
    <location>
        <begin position="290"/>
        <end position="308"/>
    </location>
</feature>
<evidence type="ECO:0000256" key="6">
    <source>
        <dbReference type="ARBA" id="ARBA00022989"/>
    </source>
</evidence>
<feature type="transmembrane region" description="Helical" evidence="8">
    <location>
        <begin position="121"/>
        <end position="142"/>
    </location>
</feature>
<sequence length="320" mass="32542">MKRILARLVQAEQAGLALALFLLCAVLATLSPVFLTTGNITNILRDASLVAIAGIGMVVIILQGEIDLSVGSAQAVVGILAVTVLNASGSILLALGSALLLGALVGLANGLLVTRAGINSLIATLGMMAILRGVAMVSTGAVSIQAKVPGFVEVGTGHLGPLPVPVILAAGLFAAVYFVLHHTPFGRYVYAVGGNREAAELAGLPVIRIKIAVFMLGSVLAALSAFVLASRLNSGQPNAGLGFELQVIAAVVLGGVSLTGGVGTLVGALLGILILTVLNNGLVLLNVSSFYHDIARGIVIIIAVYLDTRRRRSLSRRPGG</sequence>
<name>A0A382CTK3_9ZZZZ</name>
<evidence type="ECO:0000256" key="5">
    <source>
        <dbReference type="ARBA" id="ARBA00022692"/>
    </source>
</evidence>
<keyword evidence="4" id="KW-0997">Cell inner membrane</keyword>
<evidence type="ECO:0000256" key="4">
    <source>
        <dbReference type="ARBA" id="ARBA00022519"/>
    </source>
</evidence>
<gene>
    <name evidence="9" type="ORF">METZ01_LOCUS182269</name>
</gene>
<evidence type="ECO:0000256" key="8">
    <source>
        <dbReference type="SAM" id="Phobius"/>
    </source>
</evidence>
<proteinExistence type="predicted"/>
<keyword evidence="7 8" id="KW-0472">Membrane</keyword>
<dbReference type="CDD" id="cd06579">
    <property type="entry name" value="TM_PBP1_transp_AraH_like"/>
    <property type="match status" value="1"/>
</dbReference>
<accession>A0A382CTK3</accession>
<keyword evidence="5 8" id="KW-0812">Transmembrane</keyword>
<feature type="transmembrane region" description="Helical" evidence="8">
    <location>
        <begin position="211"/>
        <end position="229"/>
    </location>
</feature>
<reference evidence="9" key="1">
    <citation type="submission" date="2018-05" db="EMBL/GenBank/DDBJ databases">
        <authorList>
            <person name="Lanie J.A."/>
            <person name="Ng W.-L."/>
            <person name="Kazmierczak K.M."/>
            <person name="Andrzejewski T.M."/>
            <person name="Davidsen T.M."/>
            <person name="Wayne K.J."/>
            <person name="Tettelin H."/>
            <person name="Glass J.I."/>
            <person name="Rusch D."/>
            <person name="Podicherti R."/>
            <person name="Tsui H.-C.T."/>
            <person name="Winkler M.E."/>
        </authorList>
    </citation>
    <scope>NUCLEOTIDE SEQUENCE</scope>
</reference>
<dbReference type="GO" id="GO:0022857">
    <property type="term" value="F:transmembrane transporter activity"/>
    <property type="evidence" value="ECO:0007669"/>
    <property type="project" value="InterPro"/>
</dbReference>
<keyword evidence="2" id="KW-0813">Transport</keyword>
<dbReference type="Pfam" id="PF02653">
    <property type="entry name" value="BPD_transp_2"/>
    <property type="match status" value="1"/>
</dbReference>
<protein>
    <submittedName>
        <fullName evidence="9">Uncharacterized protein</fullName>
    </submittedName>
</protein>
<keyword evidence="3" id="KW-1003">Cell membrane</keyword>
<feature type="transmembrane region" description="Helical" evidence="8">
    <location>
        <begin position="162"/>
        <end position="180"/>
    </location>
</feature>
<dbReference type="EMBL" id="UINC01036050">
    <property type="protein sequence ID" value="SVB29415.1"/>
    <property type="molecule type" value="Genomic_DNA"/>
</dbReference>
<evidence type="ECO:0000256" key="2">
    <source>
        <dbReference type="ARBA" id="ARBA00022448"/>
    </source>
</evidence>
<feature type="transmembrane region" description="Helical" evidence="8">
    <location>
        <begin position="44"/>
        <end position="61"/>
    </location>
</feature>
<evidence type="ECO:0000256" key="7">
    <source>
        <dbReference type="ARBA" id="ARBA00023136"/>
    </source>
</evidence>
<dbReference type="PANTHER" id="PTHR32196:SF21">
    <property type="entry name" value="ABC TRANSPORTER PERMEASE PROTEIN YPHD-RELATED"/>
    <property type="match status" value="1"/>
</dbReference>
<feature type="transmembrane region" description="Helical" evidence="8">
    <location>
        <begin position="91"/>
        <end position="114"/>
    </location>
</feature>
<dbReference type="InterPro" id="IPR001851">
    <property type="entry name" value="ABC_transp_permease"/>
</dbReference>
<comment type="subcellular location">
    <subcellularLocation>
        <location evidence="1">Cell membrane</location>
        <topology evidence="1">Multi-pass membrane protein</topology>
    </subcellularLocation>
</comment>
<evidence type="ECO:0000256" key="3">
    <source>
        <dbReference type="ARBA" id="ARBA00022475"/>
    </source>
</evidence>
<dbReference type="PANTHER" id="PTHR32196">
    <property type="entry name" value="ABC TRANSPORTER PERMEASE PROTEIN YPHD-RELATED-RELATED"/>
    <property type="match status" value="1"/>
</dbReference>
<organism evidence="9">
    <name type="scientific">marine metagenome</name>
    <dbReference type="NCBI Taxonomy" id="408172"/>
    <lineage>
        <taxon>unclassified sequences</taxon>
        <taxon>metagenomes</taxon>
        <taxon>ecological metagenomes</taxon>
    </lineage>
</organism>
<evidence type="ECO:0000256" key="1">
    <source>
        <dbReference type="ARBA" id="ARBA00004651"/>
    </source>
</evidence>
<keyword evidence="6 8" id="KW-1133">Transmembrane helix</keyword>